<name>A0A7J8B1Q8_PIPKU</name>
<accession>A0A7J8B1Q8</accession>
<proteinExistence type="predicted"/>
<evidence type="ECO:0000313" key="1">
    <source>
        <dbReference type="EMBL" id="KAF6392451.1"/>
    </source>
</evidence>
<dbReference type="AlphaFoldDB" id="A0A7J8B1Q8"/>
<protein>
    <submittedName>
        <fullName evidence="1">Uncharacterized protein</fullName>
    </submittedName>
</protein>
<reference evidence="1 2" key="1">
    <citation type="journal article" date="2020" name="Nature">
        <title>Six reference-quality genomes reveal evolution of bat adaptations.</title>
        <authorList>
            <person name="Jebb D."/>
            <person name="Huang Z."/>
            <person name="Pippel M."/>
            <person name="Hughes G.M."/>
            <person name="Lavrichenko K."/>
            <person name="Devanna P."/>
            <person name="Winkler S."/>
            <person name="Jermiin L.S."/>
            <person name="Skirmuntt E.C."/>
            <person name="Katzourakis A."/>
            <person name="Burkitt-Gray L."/>
            <person name="Ray D.A."/>
            <person name="Sullivan K.A.M."/>
            <person name="Roscito J.G."/>
            <person name="Kirilenko B.M."/>
            <person name="Davalos L.M."/>
            <person name="Corthals A.P."/>
            <person name="Power M.L."/>
            <person name="Jones G."/>
            <person name="Ransome R.D."/>
            <person name="Dechmann D.K.N."/>
            <person name="Locatelli A.G."/>
            <person name="Puechmaille S.J."/>
            <person name="Fedrigo O."/>
            <person name="Jarvis E.D."/>
            <person name="Hiller M."/>
            <person name="Vernes S.C."/>
            <person name="Myers E.W."/>
            <person name="Teeling E.C."/>
        </authorList>
    </citation>
    <scope>NUCLEOTIDE SEQUENCE [LARGE SCALE GENOMIC DNA]</scope>
    <source>
        <strain evidence="1">MPipKuh1</strain>
        <tissue evidence="1">Flight muscle</tissue>
    </source>
</reference>
<comment type="caution">
    <text evidence="1">The sequence shown here is derived from an EMBL/GenBank/DDBJ whole genome shotgun (WGS) entry which is preliminary data.</text>
</comment>
<organism evidence="1 2">
    <name type="scientific">Pipistrellus kuhlii</name>
    <name type="common">Kuhl's pipistrelle</name>
    <dbReference type="NCBI Taxonomy" id="59472"/>
    <lineage>
        <taxon>Eukaryota</taxon>
        <taxon>Metazoa</taxon>
        <taxon>Chordata</taxon>
        <taxon>Craniata</taxon>
        <taxon>Vertebrata</taxon>
        <taxon>Euteleostomi</taxon>
        <taxon>Mammalia</taxon>
        <taxon>Eutheria</taxon>
        <taxon>Laurasiatheria</taxon>
        <taxon>Chiroptera</taxon>
        <taxon>Yangochiroptera</taxon>
        <taxon>Vespertilionidae</taxon>
        <taxon>Pipistrellus</taxon>
    </lineage>
</organism>
<dbReference type="EMBL" id="JACAGB010000001">
    <property type="protein sequence ID" value="KAF6392451.1"/>
    <property type="molecule type" value="Genomic_DNA"/>
</dbReference>
<sequence length="123" mass="13837">MLHYMMIGLRCNQTPVGRCNWMLVGSWMAFCPWSERRQCALPPQTRDWKTLAQLSSQLKRKQARAIFSPSPPVGPGQLGPNAQFGAICLASESQTFHVCRLDMCALTHTHILTQVCSPGRRHT</sequence>
<gene>
    <name evidence="1" type="ORF">mPipKuh1_007666</name>
</gene>
<keyword evidence="2" id="KW-1185">Reference proteome</keyword>
<evidence type="ECO:0000313" key="2">
    <source>
        <dbReference type="Proteomes" id="UP000558488"/>
    </source>
</evidence>
<dbReference type="Proteomes" id="UP000558488">
    <property type="component" value="Unassembled WGS sequence"/>
</dbReference>